<dbReference type="Proteomes" id="UP000765509">
    <property type="component" value="Unassembled WGS sequence"/>
</dbReference>
<gene>
    <name evidence="1" type="ORF">O181_021419</name>
</gene>
<dbReference type="InterPro" id="IPR012337">
    <property type="entry name" value="RNaseH-like_sf"/>
</dbReference>
<organism evidence="1 2">
    <name type="scientific">Austropuccinia psidii MF-1</name>
    <dbReference type="NCBI Taxonomy" id="1389203"/>
    <lineage>
        <taxon>Eukaryota</taxon>
        <taxon>Fungi</taxon>
        <taxon>Dikarya</taxon>
        <taxon>Basidiomycota</taxon>
        <taxon>Pucciniomycotina</taxon>
        <taxon>Pucciniomycetes</taxon>
        <taxon>Pucciniales</taxon>
        <taxon>Sphaerophragmiaceae</taxon>
        <taxon>Austropuccinia</taxon>
    </lineage>
</organism>
<dbReference type="OrthoDB" id="2273864at2759"/>
<dbReference type="SUPFAM" id="SSF53098">
    <property type="entry name" value="Ribonuclease H-like"/>
    <property type="match status" value="1"/>
</dbReference>
<evidence type="ECO:0000313" key="1">
    <source>
        <dbReference type="EMBL" id="MBW0481704.1"/>
    </source>
</evidence>
<keyword evidence="2" id="KW-1185">Reference proteome</keyword>
<accession>A0A9Q3GWP0</accession>
<evidence type="ECO:0008006" key="3">
    <source>
        <dbReference type="Google" id="ProtNLM"/>
    </source>
</evidence>
<dbReference type="EMBL" id="AVOT02006488">
    <property type="protein sequence ID" value="MBW0481704.1"/>
    <property type="molecule type" value="Genomic_DNA"/>
</dbReference>
<comment type="caution">
    <text evidence="1">The sequence shown here is derived from an EMBL/GenBank/DDBJ whole genome shotgun (WGS) entry which is preliminary data.</text>
</comment>
<dbReference type="GO" id="GO:0003676">
    <property type="term" value="F:nucleic acid binding"/>
    <property type="evidence" value="ECO:0007669"/>
    <property type="project" value="InterPro"/>
</dbReference>
<dbReference type="InterPro" id="IPR036397">
    <property type="entry name" value="RNaseH_sf"/>
</dbReference>
<proteinExistence type="predicted"/>
<reference evidence="1" key="1">
    <citation type="submission" date="2021-03" db="EMBL/GenBank/DDBJ databases">
        <title>Draft genome sequence of rust myrtle Austropuccinia psidii MF-1, a brazilian biotype.</title>
        <authorList>
            <person name="Quecine M.C."/>
            <person name="Pachon D.M.R."/>
            <person name="Bonatelli M.L."/>
            <person name="Correr F.H."/>
            <person name="Franceschini L.M."/>
            <person name="Leite T.F."/>
            <person name="Margarido G.R.A."/>
            <person name="Almeida C.A."/>
            <person name="Ferrarezi J.A."/>
            <person name="Labate C.A."/>
        </authorList>
    </citation>
    <scope>NUCLEOTIDE SEQUENCE</scope>
    <source>
        <strain evidence="1">MF-1</strain>
    </source>
</reference>
<dbReference type="AlphaFoldDB" id="A0A9Q3GWP0"/>
<protein>
    <recommendedName>
        <fullName evidence="3">Integrase catalytic domain-containing protein</fullName>
    </recommendedName>
</protein>
<sequence>MDWVTAISPSGYKGYKPGLGIVDRCSKTPIFLQYHKDNTAMDTAFSPWNRDISHTGLFENVISDRDAKFKSEIWMNIHKLFGTKLSFSTAYHSQTHVLV</sequence>
<evidence type="ECO:0000313" key="2">
    <source>
        <dbReference type="Proteomes" id="UP000765509"/>
    </source>
</evidence>
<name>A0A9Q3GWP0_9BASI</name>
<dbReference type="Gene3D" id="3.30.420.10">
    <property type="entry name" value="Ribonuclease H-like superfamily/Ribonuclease H"/>
    <property type="match status" value="1"/>
</dbReference>